<name>A0A1N7EH64_9ACTN</name>
<dbReference type="RefSeq" id="WP_239105117.1">
    <property type="nucleotide sequence ID" value="NZ_FTNI01000018.1"/>
</dbReference>
<evidence type="ECO:0000313" key="2">
    <source>
        <dbReference type="EMBL" id="SIR87492.1"/>
    </source>
</evidence>
<evidence type="ECO:0000313" key="3">
    <source>
        <dbReference type="Proteomes" id="UP000186096"/>
    </source>
</evidence>
<gene>
    <name evidence="2" type="ORF">SAMN05421833_1183</name>
</gene>
<proteinExistence type="predicted"/>
<feature type="chain" id="PRO_5039034528" evidence="1">
    <location>
        <begin position="24"/>
        <end position="54"/>
    </location>
</feature>
<organism evidence="2 3">
    <name type="scientific">Microbispora rosea</name>
    <dbReference type="NCBI Taxonomy" id="58117"/>
    <lineage>
        <taxon>Bacteria</taxon>
        <taxon>Bacillati</taxon>
        <taxon>Actinomycetota</taxon>
        <taxon>Actinomycetes</taxon>
        <taxon>Streptosporangiales</taxon>
        <taxon>Streptosporangiaceae</taxon>
        <taxon>Microbispora</taxon>
    </lineage>
</organism>
<protein>
    <submittedName>
        <fullName evidence="2">TAT (Twin-arginine translocation) pathway signal sequence</fullName>
    </submittedName>
</protein>
<feature type="signal peptide" evidence="1">
    <location>
        <begin position="1"/>
        <end position="23"/>
    </location>
</feature>
<dbReference type="Proteomes" id="UP000186096">
    <property type="component" value="Unassembled WGS sequence"/>
</dbReference>
<reference evidence="3" key="1">
    <citation type="submission" date="2017-01" db="EMBL/GenBank/DDBJ databases">
        <authorList>
            <person name="Varghese N."/>
            <person name="Submissions S."/>
        </authorList>
    </citation>
    <scope>NUCLEOTIDE SEQUENCE [LARGE SCALE GENOMIC DNA]</scope>
    <source>
        <strain evidence="3">ATCC 12950</strain>
    </source>
</reference>
<accession>A0A1N7EH64</accession>
<evidence type="ECO:0000256" key="1">
    <source>
        <dbReference type="SAM" id="SignalP"/>
    </source>
</evidence>
<dbReference type="InterPro" id="IPR006311">
    <property type="entry name" value="TAT_signal"/>
</dbReference>
<dbReference type="PROSITE" id="PS51257">
    <property type="entry name" value="PROKAR_LIPOPROTEIN"/>
    <property type="match status" value="1"/>
</dbReference>
<dbReference type="InterPro" id="IPR019546">
    <property type="entry name" value="TAT_signal_bac_arc"/>
</dbReference>
<dbReference type="PROSITE" id="PS51318">
    <property type="entry name" value="TAT"/>
    <property type="match status" value="1"/>
</dbReference>
<sequence>MSSFNRRSFLRGGLLVAAGAAFSACSGKTVSTAGVPAFVEPSAEQVRAAVPGVT</sequence>
<dbReference type="EMBL" id="FTNI01000018">
    <property type="protein sequence ID" value="SIR87492.1"/>
    <property type="molecule type" value="Genomic_DNA"/>
</dbReference>
<dbReference type="AlphaFoldDB" id="A0A1N7EH64"/>
<dbReference type="Pfam" id="PF10518">
    <property type="entry name" value="TAT_signal"/>
    <property type="match status" value="1"/>
</dbReference>
<keyword evidence="3" id="KW-1185">Reference proteome</keyword>
<keyword evidence="1" id="KW-0732">Signal</keyword>